<feature type="domain" description="HMG box" evidence="3">
    <location>
        <begin position="13"/>
        <end position="87"/>
    </location>
</feature>
<protein>
    <recommendedName>
        <fullName evidence="3">HMG box domain-containing protein</fullName>
    </recommendedName>
</protein>
<keyword evidence="2" id="KW-0539">Nucleus</keyword>
<sequence length="226" mass="25542">MNNTNDKSNLDRPKRPLSAYNLYFRDKRQDLLKQRLQEDPSRKIGFANMAKTIAAGWNSIDPLSKKHYESLARVEKFSYKKAMTEWKKQERNLKKVQKKKNQVASLKASSTTLEAIPSTNVAKNTEQAEDVTERRVSWTPSCVGSAAIDQLTLIQQQEKLDDASSISFCSDLFFDDTPLPVADVQMSGASCAPQSHNDLASRHGIERLSNRLDDDCVDWLVGLFQS</sequence>
<proteinExistence type="predicted"/>
<dbReference type="InterPro" id="IPR009071">
    <property type="entry name" value="HMG_box_dom"/>
</dbReference>
<feature type="DNA-binding region" description="HMG box" evidence="2">
    <location>
        <begin position="13"/>
        <end position="87"/>
    </location>
</feature>
<dbReference type="GO" id="GO:0005634">
    <property type="term" value="C:nucleus"/>
    <property type="evidence" value="ECO:0007669"/>
    <property type="project" value="UniProtKB-UniRule"/>
</dbReference>
<dbReference type="InterPro" id="IPR036910">
    <property type="entry name" value="HMG_box_dom_sf"/>
</dbReference>
<reference evidence="4" key="1">
    <citation type="submission" date="2021-01" db="EMBL/GenBank/DDBJ databases">
        <authorList>
            <person name="Corre E."/>
            <person name="Pelletier E."/>
            <person name="Niang G."/>
            <person name="Scheremetjew M."/>
            <person name="Finn R."/>
            <person name="Kale V."/>
            <person name="Holt S."/>
            <person name="Cochrane G."/>
            <person name="Meng A."/>
            <person name="Brown T."/>
            <person name="Cohen L."/>
        </authorList>
    </citation>
    <scope>NUCLEOTIDE SEQUENCE</scope>
    <source>
        <strain evidence="4">CCMP125</strain>
    </source>
</reference>
<evidence type="ECO:0000259" key="3">
    <source>
        <dbReference type="PROSITE" id="PS50118"/>
    </source>
</evidence>
<dbReference type="Gene3D" id="1.10.30.10">
    <property type="entry name" value="High mobility group box domain"/>
    <property type="match status" value="1"/>
</dbReference>
<organism evidence="4">
    <name type="scientific">Entomoneis paludosa</name>
    <dbReference type="NCBI Taxonomy" id="265537"/>
    <lineage>
        <taxon>Eukaryota</taxon>
        <taxon>Sar</taxon>
        <taxon>Stramenopiles</taxon>
        <taxon>Ochrophyta</taxon>
        <taxon>Bacillariophyta</taxon>
        <taxon>Bacillariophyceae</taxon>
        <taxon>Bacillariophycidae</taxon>
        <taxon>Entomoneidaceae</taxon>
        <taxon>Entomoneis</taxon>
    </lineage>
</organism>
<dbReference type="AlphaFoldDB" id="A0A7S3DVI7"/>
<dbReference type="GO" id="GO:0003677">
    <property type="term" value="F:DNA binding"/>
    <property type="evidence" value="ECO:0007669"/>
    <property type="project" value="UniProtKB-UniRule"/>
</dbReference>
<dbReference type="SUPFAM" id="SSF47095">
    <property type="entry name" value="HMG-box"/>
    <property type="match status" value="1"/>
</dbReference>
<evidence type="ECO:0000256" key="1">
    <source>
        <dbReference type="ARBA" id="ARBA00023125"/>
    </source>
</evidence>
<dbReference type="PANTHER" id="PTHR48112:SF15">
    <property type="entry name" value="HMG BOX DOMAIN-CONTAINING PROTEIN"/>
    <property type="match status" value="1"/>
</dbReference>
<dbReference type="Pfam" id="PF00505">
    <property type="entry name" value="HMG_box"/>
    <property type="match status" value="1"/>
</dbReference>
<gene>
    <name evidence="4" type="ORF">APAL1065_LOCUS21156</name>
</gene>
<evidence type="ECO:0000313" key="4">
    <source>
        <dbReference type="EMBL" id="CAD9983498.1"/>
    </source>
</evidence>
<accession>A0A7S3DVI7</accession>
<name>A0A7S3DVI7_9STRA</name>
<evidence type="ECO:0000256" key="2">
    <source>
        <dbReference type="PROSITE-ProRule" id="PRU00267"/>
    </source>
</evidence>
<dbReference type="PANTHER" id="PTHR48112">
    <property type="entry name" value="HIGH MOBILITY GROUP PROTEIN DSP1"/>
    <property type="match status" value="1"/>
</dbReference>
<dbReference type="PROSITE" id="PS50118">
    <property type="entry name" value="HMG_BOX_2"/>
    <property type="match status" value="1"/>
</dbReference>
<keyword evidence="1 2" id="KW-0238">DNA-binding</keyword>
<dbReference type="SMART" id="SM00398">
    <property type="entry name" value="HMG"/>
    <property type="match status" value="1"/>
</dbReference>
<dbReference type="EMBL" id="HBHT01031481">
    <property type="protein sequence ID" value="CAD9983498.1"/>
    <property type="molecule type" value="Transcribed_RNA"/>
</dbReference>
<dbReference type="InterPro" id="IPR050342">
    <property type="entry name" value="HMGB"/>
</dbReference>